<gene>
    <name evidence="1" type="ORF">CI610_01798</name>
</gene>
<dbReference type="AlphaFoldDB" id="A0A2H9T7M6"/>
<dbReference type="InterPro" id="IPR020483">
    <property type="entry name" value="Uncharacterised_YgbA"/>
</dbReference>
<sequence>MKKKTEPLTGALLYEHRTIKAMTLIYCADHHKYRTKTDLLCDDCREFVEFAGFRLSKCPYGQGKPVCQHCPVHCYKKDMKEKARIIMHYGGPRMLVKHPIMAIRHLWHARKPIPEWPKKTKVDSSGNRR</sequence>
<dbReference type="Pfam" id="PF11756">
    <property type="entry name" value="YgbA_NO"/>
    <property type="match status" value="1"/>
</dbReference>
<dbReference type="EMBL" id="NSIT01000085">
    <property type="protein sequence ID" value="PJE79227.1"/>
    <property type="molecule type" value="Genomic_DNA"/>
</dbReference>
<protein>
    <recommendedName>
        <fullName evidence="2">Nitrous oxide-stimulated promoter</fullName>
    </recommendedName>
</protein>
<evidence type="ECO:0000313" key="1">
    <source>
        <dbReference type="EMBL" id="PJE79227.1"/>
    </source>
</evidence>
<reference evidence="1" key="1">
    <citation type="journal article" date="2017" name="Appl. Environ. Microbiol.">
        <title>Molecular characterization of an Endozoicomonas-like organism causing infection in king scallop Pecten maximus L.</title>
        <authorList>
            <person name="Cano I."/>
            <person name="van Aerle R."/>
            <person name="Ross S."/>
            <person name="Verner-Jeffreys D.W."/>
            <person name="Paley R.K."/>
            <person name="Rimmer G."/>
            <person name="Ryder D."/>
            <person name="Hooper P."/>
            <person name="Stone D."/>
            <person name="Feist S.W."/>
        </authorList>
    </citation>
    <scope>NUCLEOTIDE SEQUENCE</scope>
</reference>
<accession>A0A2H9T7M6</accession>
<proteinExistence type="predicted"/>
<name>A0A2H9T7M6_9ZZZZ</name>
<comment type="caution">
    <text evidence="1">The sequence shown here is derived from an EMBL/GenBank/DDBJ whole genome shotgun (WGS) entry which is preliminary data.</text>
</comment>
<organism evidence="1">
    <name type="scientific">invertebrate metagenome</name>
    <dbReference type="NCBI Taxonomy" id="1711999"/>
    <lineage>
        <taxon>unclassified sequences</taxon>
        <taxon>metagenomes</taxon>
        <taxon>organismal metagenomes</taxon>
    </lineage>
</organism>
<dbReference type="NCBIfam" id="NF007714">
    <property type="entry name" value="PRK10410.1-2"/>
    <property type="match status" value="1"/>
</dbReference>
<evidence type="ECO:0008006" key="2">
    <source>
        <dbReference type="Google" id="ProtNLM"/>
    </source>
</evidence>